<protein>
    <submittedName>
        <fullName evidence="1">Uncharacterized protein</fullName>
    </submittedName>
</protein>
<dbReference type="EMBL" id="DXGJ01000065">
    <property type="protein sequence ID" value="HIW72652.1"/>
    <property type="molecule type" value="Genomic_DNA"/>
</dbReference>
<accession>A0A9D1QUR6</accession>
<name>A0A9D1QUR6_9LACO</name>
<reference evidence="1" key="1">
    <citation type="journal article" date="2021" name="PeerJ">
        <title>Extensive microbial diversity within the chicken gut microbiome revealed by metagenomics and culture.</title>
        <authorList>
            <person name="Gilroy R."/>
            <person name="Ravi A."/>
            <person name="Getino M."/>
            <person name="Pursley I."/>
            <person name="Horton D.L."/>
            <person name="Alikhan N.F."/>
            <person name="Baker D."/>
            <person name="Gharbi K."/>
            <person name="Hall N."/>
            <person name="Watson M."/>
            <person name="Adriaenssens E.M."/>
            <person name="Foster-Nyarko E."/>
            <person name="Jarju S."/>
            <person name="Secka A."/>
            <person name="Antonio M."/>
            <person name="Oren A."/>
            <person name="Chaudhuri R.R."/>
            <person name="La Ragione R."/>
            <person name="Hildebrand F."/>
            <person name="Pallen M.J."/>
        </authorList>
    </citation>
    <scope>NUCLEOTIDE SEQUENCE</scope>
    <source>
        <strain evidence="1">CHK173-259</strain>
    </source>
</reference>
<proteinExistence type="predicted"/>
<evidence type="ECO:0000313" key="1">
    <source>
        <dbReference type="EMBL" id="HIW72652.1"/>
    </source>
</evidence>
<evidence type="ECO:0000313" key="2">
    <source>
        <dbReference type="Proteomes" id="UP000886822"/>
    </source>
</evidence>
<reference evidence="1" key="2">
    <citation type="submission" date="2021-04" db="EMBL/GenBank/DDBJ databases">
        <authorList>
            <person name="Gilroy R."/>
        </authorList>
    </citation>
    <scope>NUCLEOTIDE SEQUENCE</scope>
    <source>
        <strain evidence="1">CHK173-259</strain>
    </source>
</reference>
<gene>
    <name evidence="1" type="ORF">H9875_08520</name>
</gene>
<dbReference type="Proteomes" id="UP000886822">
    <property type="component" value="Unassembled WGS sequence"/>
</dbReference>
<dbReference type="AlphaFoldDB" id="A0A9D1QUR6"/>
<comment type="caution">
    <text evidence="1">The sequence shown here is derived from an EMBL/GenBank/DDBJ whole genome shotgun (WGS) entry which is preliminary data.</text>
</comment>
<sequence>MVPKFAMEEVLHIYDYQGDKQPTVSPSGTWLHAGCMSLNLDTIVEGSLRITPKIELEVER</sequence>
<organism evidence="1 2">
    <name type="scientific">Candidatus Levilactobacillus faecigallinarum</name>
    <dbReference type="NCBI Taxonomy" id="2838638"/>
    <lineage>
        <taxon>Bacteria</taxon>
        <taxon>Bacillati</taxon>
        <taxon>Bacillota</taxon>
        <taxon>Bacilli</taxon>
        <taxon>Lactobacillales</taxon>
        <taxon>Lactobacillaceae</taxon>
        <taxon>Levilactobacillus</taxon>
    </lineage>
</organism>